<dbReference type="AlphaFoldDB" id="A0A563W189"/>
<proteinExistence type="predicted"/>
<keyword evidence="2" id="KW-0540">Nuclease</keyword>
<reference evidence="2 3" key="1">
    <citation type="submission" date="2019-01" db="EMBL/GenBank/DDBJ databases">
        <authorList>
            <person name="Brito A."/>
        </authorList>
    </citation>
    <scope>NUCLEOTIDE SEQUENCE [LARGE SCALE GENOMIC DNA]</scope>
    <source>
        <strain evidence="2">1</strain>
    </source>
</reference>
<dbReference type="OrthoDB" id="574620at2"/>
<dbReference type="RefSeq" id="WP_144867062.1">
    <property type="nucleotide sequence ID" value="NZ_LR213819.1"/>
</dbReference>
<keyword evidence="2" id="KW-0255">Endonuclease</keyword>
<dbReference type="InterPro" id="IPR002711">
    <property type="entry name" value="HNH"/>
</dbReference>
<keyword evidence="3" id="KW-1185">Reference proteome</keyword>
<keyword evidence="2" id="KW-0378">Hydrolase</keyword>
<evidence type="ECO:0000313" key="3">
    <source>
        <dbReference type="Proteomes" id="UP000320055"/>
    </source>
</evidence>
<dbReference type="Pfam" id="PF01844">
    <property type="entry name" value="HNH"/>
    <property type="match status" value="1"/>
</dbReference>
<dbReference type="GO" id="GO:0003676">
    <property type="term" value="F:nucleic acid binding"/>
    <property type="evidence" value="ECO:0007669"/>
    <property type="project" value="InterPro"/>
</dbReference>
<dbReference type="GO" id="GO:0008270">
    <property type="term" value="F:zinc ion binding"/>
    <property type="evidence" value="ECO:0007669"/>
    <property type="project" value="InterPro"/>
</dbReference>
<dbReference type="Gene3D" id="1.10.30.50">
    <property type="match status" value="1"/>
</dbReference>
<sequence length="156" mass="18916">MNLENIEKKNLPELFKLANKIGKKRYHRLTAQDFEDYLQFNSWRYINGDYECGTTLESKKWVKDNSDWYCPICSEKYQERGGKTIDHKLPRSQYPWLSMEFQNLWVICQECNKEKGEKHWYEYEQYIFLHYPNDYPIIKAARPRQLLDSLKGNSDV</sequence>
<feature type="domain" description="HNH" evidence="1">
    <location>
        <begin position="70"/>
        <end position="117"/>
    </location>
</feature>
<protein>
    <submittedName>
        <fullName evidence="2">HNH endonuclease</fullName>
    </submittedName>
</protein>
<organism evidence="2 3">
    <name type="scientific">Hyella patelloides LEGE 07179</name>
    <dbReference type="NCBI Taxonomy" id="945734"/>
    <lineage>
        <taxon>Bacteria</taxon>
        <taxon>Bacillati</taxon>
        <taxon>Cyanobacteriota</taxon>
        <taxon>Cyanophyceae</taxon>
        <taxon>Pleurocapsales</taxon>
        <taxon>Hyellaceae</taxon>
        <taxon>Hyella</taxon>
    </lineage>
</organism>
<dbReference type="EMBL" id="CAACVJ010000557">
    <property type="protein sequence ID" value="VEP17426.1"/>
    <property type="molecule type" value="Genomic_DNA"/>
</dbReference>
<dbReference type="InterPro" id="IPR003615">
    <property type="entry name" value="HNH_nuc"/>
</dbReference>
<evidence type="ECO:0000259" key="1">
    <source>
        <dbReference type="Pfam" id="PF01844"/>
    </source>
</evidence>
<evidence type="ECO:0000313" key="2">
    <source>
        <dbReference type="EMBL" id="VEP17426.1"/>
    </source>
</evidence>
<dbReference type="GO" id="GO:0004519">
    <property type="term" value="F:endonuclease activity"/>
    <property type="evidence" value="ECO:0007669"/>
    <property type="project" value="UniProtKB-KW"/>
</dbReference>
<accession>A0A563W189</accession>
<name>A0A563W189_9CYAN</name>
<gene>
    <name evidence="2" type="ORF">H1P_600017</name>
</gene>
<dbReference type="Proteomes" id="UP000320055">
    <property type="component" value="Unassembled WGS sequence"/>
</dbReference>
<dbReference type="CDD" id="cd00085">
    <property type="entry name" value="HNHc"/>
    <property type="match status" value="1"/>
</dbReference>